<evidence type="ECO:0000313" key="1">
    <source>
        <dbReference type="EMBL" id="KTD55988.1"/>
    </source>
</evidence>
<evidence type="ECO:0000313" key="2">
    <source>
        <dbReference type="Proteomes" id="UP000054621"/>
    </source>
</evidence>
<dbReference type="PATRIC" id="fig|28087.4.peg.2286"/>
<name>A0A0W0YH72_9GAMM</name>
<gene>
    <name evidence="1" type="ORF">Lsai_2118</name>
</gene>
<sequence length="82" mass="9553">MDIEIDLIKGITHLYALKTLKTESKENHISKEKPASTQAIINVEFVRLDVPSCQPILKGFDDWRLGNWKIYNWTEVFPCSKF</sequence>
<protein>
    <submittedName>
        <fullName evidence="1">Coiled-coil protein</fullName>
    </submittedName>
</protein>
<reference evidence="1 2" key="1">
    <citation type="submission" date="2015-11" db="EMBL/GenBank/DDBJ databases">
        <title>Genomic analysis of 38 Legionella species identifies large and diverse effector repertoires.</title>
        <authorList>
            <person name="Burstein D."/>
            <person name="Amaro F."/>
            <person name="Zusman T."/>
            <person name="Lifshitz Z."/>
            <person name="Cohen O."/>
            <person name="Gilbert J.A."/>
            <person name="Pupko T."/>
            <person name="Shuman H.A."/>
            <person name="Segal G."/>
        </authorList>
    </citation>
    <scope>NUCLEOTIDE SEQUENCE [LARGE SCALE GENOMIC DNA]</scope>
    <source>
        <strain evidence="1 2">Mt.St.Helens-4</strain>
    </source>
</reference>
<dbReference type="STRING" id="28087.Lsai_2118"/>
<dbReference type="EMBL" id="LNYV01000034">
    <property type="protein sequence ID" value="KTD55988.1"/>
    <property type="molecule type" value="Genomic_DNA"/>
</dbReference>
<comment type="caution">
    <text evidence="1">The sequence shown here is derived from an EMBL/GenBank/DDBJ whole genome shotgun (WGS) entry which is preliminary data.</text>
</comment>
<dbReference type="Proteomes" id="UP000054621">
    <property type="component" value="Unassembled WGS sequence"/>
</dbReference>
<proteinExistence type="predicted"/>
<dbReference type="AlphaFoldDB" id="A0A0W0YH72"/>
<organism evidence="1 2">
    <name type="scientific">Legionella sainthelensi</name>
    <dbReference type="NCBI Taxonomy" id="28087"/>
    <lineage>
        <taxon>Bacteria</taxon>
        <taxon>Pseudomonadati</taxon>
        <taxon>Pseudomonadota</taxon>
        <taxon>Gammaproteobacteria</taxon>
        <taxon>Legionellales</taxon>
        <taxon>Legionellaceae</taxon>
        <taxon>Legionella</taxon>
    </lineage>
</organism>
<accession>A0A0W0YH72</accession>